<dbReference type="InterPro" id="IPR051415">
    <property type="entry name" value="LAAT-1"/>
</dbReference>
<evidence type="ECO:0008006" key="9">
    <source>
        <dbReference type="Google" id="ProtNLM"/>
    </source>
</evidence>
<dbReference type="AlphaFoldDB" id="A0A875S6J9"/>
<feature type="transmembrane region" description="Helical" evidence="6">
    <location>
        <begin position="50"/>
        <end position="72"/>
    </location>
</feature>
<dbReference type="PANTHER" id="PTHR16201">
    <property type="entry name" value="SEVEN TRANSMEMBRANE PROTEIN 1-RELATED"/>
    <property type="match status" value="1"/>
</dbReference>
<name>A0A875S6J9_EENNA</name>
<accession>A0A875S6J9</accession>
<evidence type="ECO:0000313" key="8">
    <source>
        <dbReference type="Proteomes" id="UP000662931"/>
    </source>
</evidence>
<evidence type="ECO:0000256" key="2">
    <source>
        <dbReference type="ARBA" id="ARBA00022692"/>
    </source>
</evidence>
<dbReference type="OrthoDB" id="19344at2759"/>
<keyword evidence="3 6" id="KW-1133">Transmembrane helix</keyword>
<evidence type="ECO:0000256" key="6">
    <source>
        <dbReference type="SAM" id="Phobius"/>
    </source>
</evidence>
<feature type="transmembrane region" description="Helical" evidence="6">
    <location>
        <begin position="92"/>
        <end position="111"/>
    </location>
</feature>
<dbReference type="Gene3D" id="1.20.1280.290">
    <property type="match status" value="2"/>
</dbReference>
<reference evidence="7" key="1">
    <citation type="submission" date="2020-10" db="EMBL/GenBank/DDBJ databases">
        <authorList>
            <person name="Roach M.J.R."/>
        </authorList>
    </citation>
    <scope>NUCLEOTIDE SEQUENCE</scope>
    <source>
        <strain evidence="7">CBS 1945</strain>
    </source>
</reference>
<evidence type="ECO:0000256" key="3">
    <source>
        <dbReference type="ARBA" id="ARBA00022989"/>
    </source>
</evidence>
<feature type="region of interest" description="Disordered" evidence="5">
    <location>
        <begin position="259"/>
        <end position="321"/>
    </location>
</feature>
<proteinExistence type="predicted"/>
<organism evidence="7 8">
    <name type="scientific">Eeniella nana</name>
    <name type="common">Yeast</name>
    <name type="synonym">Brettanomyces nanus</name>
    <dbReference type="NCBI Taxonomy" id="13502"/>
    <lineage>
        <taxon>Eukaryota</taxon>
        <taxon>Fungi</taxon>
        <taxon>Dikarya</taxon>
        <taxon>Ascomycota</taxon>
        <taxon>Saccharomycotina</taxon>
        <taxon>Pichiomycetes</taxon>
        <taxon>Pichiales</taxon>
        <taxon>Pichiaceae</taxon>
        <taxon>Brettanomyces</taxon>
    </lineage>
</organism>
<feature type="transmembrane region" description="Helical" evidence="6">
    <location>
        <begin position="17"/>
        <end position="38"/>
    </location>
</feature>
<feature type="transmembrane region" description="Helical" evidence="6">
    <location>
        <begin position="159"/>
        <end position="180"/>
    </location>
</feature>
<dbReference type="RefSeq" id="XP_038780776.1">
    <property type="nucleotide sequence ID" value="XM_038924848.1"/>
</dbReference>
<feature type="transmembrane region" description="Helical" evidence="6">
    <location>
        <begin position="131"/>
        <end position="153"/>
    </location>
</feature>
<dbReference type="Pfam" id="PF04193">
    <property type="entry name" value="PQ-loop"/>
    <property type="match status" value="2"/>
</dbReference>
<keyword evidence="4 6" id="KW-0472">Membrane</keyword>
<dbReference type="InterPro" id="IPR006603">
    <property type="entry name" value="PQ-loop_rpt"/>
</dbReference>
<evidence type="ECO:0000256" key="5">
    <source>
        <dbReference type="SAM" id="MobiDB-lite"/>
    </source>
</evidence>
<dbReference type="GeneID" id="62198018"/>
<evidence type="ECO:0000313" key="7">
    <source>
        <dbReference type="EMBL" id="QPG77211.1"/>
    </source>
</evidence>
<dbReference type="GO" id="GO:0016020">
    <property type="term" value="C:membrane"/>
    <property type="evidence" value="ECO:0007669"/>
    <property type="project" value="UniProtKB-SubCell"/>
</dbReference>
<dbReference type="Proteomes" id="UP000662931">
    <property type="component" value="Chromosome 4"/>
</dbReference>
<feature type="compositionally biased region" description="Polar residues" evidence="5">
    <location>
        <begin position="305"/>
        <end position="321"/>
    </location>
</feature>
<dbReference type="SMART" id="SM00679">
    <property type="entry name" value="CTNS"/>
    <property type="match status" value="2"/>
</dbReference>
<dbReference type="PANTHER" id="PTHR16201:SF11">
    <property type="entry name" value="PQ-LOOP REPEAT-CONTAINING PROTEIN"/>
    <property type="match status" value="1"/>
</dbReference>
<feature type="compositionally biased region" description="Polar residues" evidence="5">
    <location>
        <begin position="263"/>
        <end position="280"/>
    </location>
</feature>
<feature type="transmembrane region" description="Helical" evidence="6">
    <location>
        <begin position="192"/>
        <end position="212"/>
    </location>
</feature>
<sequence>MALKCSSYDKVSKGDFIVAWVLVAGIYISYVPQHVKIIRRKTSEGLSPSYLLMGCISAFASAVNMYLVTVVVRRCCVSSLNAYQCCNALTGYIQVAVQAVGFCLNIVLCVYCTKNSPTEPMNQYRQIYRYYWFFLFFVVANVIACVCVVHVPGQTSYRSINIFADVSGIVSTIFQVIQYFPQLVTTYKLQDTGTMSIPSLVIQVPGTFYWAYSLYDEVGSKWSSYVPFFAAASLQGILLLMCIWYRYILRRLRKMHSSRLPDTESSGGDASTGDITTESGGSVVVTDDTRTTGETQDIPMDLTANEASSPRSLDVTTMHSN</sequence>
<evidence type="ECO:0000256" key="1">
    <source>
        <dbReference type="ARBA" id="ARBA00004141"/>
    </source>
</evidence>
<dbReference type="KEGG" id="bnn:FOA43_004618"/>
<evidence type="ECO:0000256" key="4">
    <source>
        <dbReference type="ARBA" id="ARBA00023136"/>
    </source>
</evidence>
<keyword evidence="2 6" id="KW-0812">Transmembrane</keyword>
<gene>
    <name evidence="7" type="ORF">FOA43_004618</name>
</gene>
<dbReference type="EMBL" id="CP064815">
    <property type="protein sequence ID" value="QPG77211.1"/>
    <property type="molecule type" value="Genomic_DNA"/>
</dbReference>
<protein>
    <recommendedName>
        <fullName evidence="9">PQ loop repeat protein</fullName>
    </recommendedName>
</protein>
<feature type="transmembrane region" description="Helical" evidence="6">
    <location>
        <begin position="224"/>
        <end position="249"/>
    </location>
</feature>
<keyword evidence="8" id="KW-1185">Reference proteome</keyword>
<comment type="subcellular location">
    <subcellularLocation>
        <location evidence="1">Membrane</location>
        <topology evidence="1">Multi-pass membrane protein</topology>
    </subcellularLocation>
</comment>